<keyword evidence="7" id="KW-1185">Reference proteome</keyword>
<evidence type="ECO:0000256" key="3">
    <source>
        <dbReference type="ARBA" id="ARBA00038317"/>
    </source>
</evidence>
<proteinExistence type="inferred from homology"/>
<accession>A0AAV5SZ00</accession>
<dbReference type="Gene3D" id="3.40.30.10">
    <property type="entry name" value="Glutaredoxin"/>
    <property type="match status" value="1"/>
</dbReference>
<dbReference type="SUPFAM" id="SSF52833">
    <property type="entry name" value="Thioredoxin-like"/>
    <property type="match status" value="1"/>
</dbReference>
<comment type="catalytic activity">
    <reaction evidence="4">
        <text>RX + glutathione = an S-substituted glutathione + a halide anion + H(+)</text>
        <dbReference type="Rhea" id="RHEA:16437"/>
        <dbReference type="ChEBI" id="CHEBI:15378"/>
        <dbReference type="ChEBI" id="CHEBI:16042"/>
        <dbReference type="ChEBI" id="CHEBI:17792"/>
        <dbReference type="ChEBI" id="CHEBI:57925"/>
        <dbReference type="ChEBI" id="CHEBI:90779"/>
        <dbReference type="EC" id="2.5.1.18"/>
    </reaction>
</comment>
<dbReference type="InterPro" id="IPR004045">
    <property type="entry name" value="Glutathione_S-Trfase_N"/>
</dbReference>
<sequence length="80" mass="8938">FGHLPLLEVDGRVLPTAYAINRYLAKKFGFAGASLLEAMWVDALADLQQDYFNLINPLYPVILGFVKGDLEQMQKDIAIP</sequence>
<protein>
    <recommendedName>
        <fullName evidence="1">glutathione transferase</fullName>
        <ecNumber evidence="1">2.5.1.18</ecNumber>
    </recommendedName>
</protein>
<dbReference type="AlphaFoldDB" id="A0AAV5SZ00"/>
<evidence type="ECO:0000256" key="1">
    <source>
        <dbReference type="ARBA" id="ARBA00012452"/>
    </source>
</evidence>
<feature type="non-terminal residue" evidence="6">
    <location>
        <position position="1"/>
    </location>
</feature>
<comment type="similarity">
    <text evidence="3">Belongs to the GST superfamily. Sigma family.</text>
</comment>
<organism evidence="6 7">
    <name type="scientific">Pristionchus entomophagus</name>
    <dbReference type="NCBI Taxonomy" id="358040"/>
    <lineage>
        <taxon>Eukaryota</taxon>
        <taxon>Metazoa</taxon>
        <taxon>Ecdysozoa</taxon>
        <taxon>Nematoda</taxon>
        <taxon>Chromadorea</taxon>
        <taxon>Rhabditida</taxon>
        <taxon>Rhabditina</taxon>
        <taxon>Diplogasteromorpha</taxon>
        <taxon>Diplogasteroidea</taxon>
        <taxon>Neodiplogasteridae</taxon>
        <taxon>Pristionchus</taxon>
    </lineage>
</organism>
<reference evidence="6" key="1">
    <citation type="submission" date="2023-10" db="EMBL/GenBank/DDBJ databases">
        <title>Genome assembly of Pristionchus species.</title>
        <authorList>
            <person name="Yoshida K."/>
            <person name="Sommer R.J."/>
        </authorList>
    </citation>
    <scope>NUCLEOTIDE SEQUENCE</scope>
    <source>
        <strain evidence="6">RS0144</strain>
    </source>
</reference>
<keyword evidence="2" id="KW-0808">Transferase</keyword>
<dbReference type="PANTHER" id="PTHR11571:SF224">
    <property type="entry name" value="HEMATOPOIETIC PROSTAGLANDIN D SYNTHASE"/>
    <property type="match status" value="1"/>
</dbReference>
<dbReference type="PROSITE" id="PS50404">
    <property type="entry name" value="GST_NTER"/>
    <property type="match status" value="1"/>
</dbReference>
<evidence type="ECO:0000313" key="7">
    <source>
        <dbReference type="Proteomes" id="UP001432027"/>
    </source>
</evidence>
<feature type="non-terminal residue" evidence="6">
    <location>
        <position position="80"/>
    </location>
</feature>
<evidence type="ECO:0000256" key="2">
    <source>
        <dbReference type="ARBA" id="ARBA00022679"/>
    </source>
</evidence>
<dbReference type="PANTHER" id="PTHR11571">
    <property type="entry name" value="GLUTATHIONE S-TRANSFERASE"/>
    <property type="match status" value="1"/>
</dbReference>
<dbReference type="EC" id="2.5.1.18" evidence="1"/>
<comment type="caution">
    <text evidence="6">The sequence shown here is derived from an EMBL/GenBank/DDBJ whole genome shotgun (WGS) entry which is preliminary data.</text>
</comment>
<dbReference type="InterPro" id="IPR036249">
    <property type="entry name" value="Thioredoxin-like_sf"/>
</dbReference>
<dbReference type="InterPro" id="IPR050213">
    <property type="entry name" value="GST_superfamily"/>
</dbReference>
<dbReference type="GO" id="GO:0004364">
    <property type="term" value="F:glutathione transferase activity"/>
    <property type="evidence" value="ECO:0007669"/>
    <property type="project" value="UniProtKB-EC"/>
</dbReference>
<feature type="domain" description="GST N-terminal" evidence="5">
    <location>
        <begin position="1"/>
        <end position="32"/>
    </location>
</feature>
<dbReference type="EMBL" id="BTSX01000003">
    <property type="protein sequence ID" value="GMS87572.1"/>
    <property type="molecule type" value="Genomic_DNA"/>
</dbReference>
<dbReference type="GO" id="GO:0006749">
    <property type="term" value="P:glutathione metabolic process"/>
    <property type="evidence" value="ECO:0007669"/>
    <property type="project" value="TreeGrafter"/>
</dbReference>
<name>A0AAV5SZ00_9BILA</name>
<dbReference type="Gene3D" id="1.20.1050.10">
    <property type="match status" value="1"/>
</dbReference>
<evidence type="ECO:0000313" key="6">
    <source>
        <dbReference type="EMBL" id="GMS87572.1"/>
    </source>
</evidence>
<gene>
    <name evidence="6" type="ORF">PENTCL1PPCAC_9747</name>
</gene>
<evidence type="ECO:0000256" key="4">
    <source>
        <dbReference type="ARBA" id="ARBA00047960"/>
    </source>
</evidence>
<dbReference type="Proteomes" id="UP001432027">
    <property type="component" value="Unassembled WGS sequence"/>
</dbReference>
<evidence type="ECO:0000259" key="5">
    <source>
        <dbReference type="PROSITE" id="PS50404"/>
    </source>
</evidence>